<evidence type="ECO:0000313" key="1">
    <source>
        <dbReference type="EMBL" id="OLQ14046.1"/>
    </source>
</evidence>
<protein>
    <submittedName>
        <fullName evidence="1">Uncharacterized protein</fullName>
    </submittedName>
</protein>
<accession>A0A1Q9F321</accession>
<dbReference type="Proteomes" id="UP000186817">
    <property type="component" value="Unassembled WGS sequence"/>
</dbReference>
<gene>
    <name evidence="1" type="ORF">AK812_SmicGene1830</name>
</gene>
<dbReference type="Pfam" id="PF08856">
    <property type="entry name" value="DUF1826"/>
    <property type="match status" value="1"/>
</dbReference>
<sequence>MRSVFRRAASSGLLKNMQVVSETSVPGSYAGYGGPRILSPLSVTPSCSPKRAKVAEPRKASSSTQTTLVGRTLADWVVSESAEHQALLVERQPWWKDFQEALDQGVLQGDIREEEEIKIEFKRGGDLADAAEKLLNKVRVRLPEDLRSTIRGDVVDIGNVVTHLCPWSNTLLFKLEVMGESACSRWHRDNYCARAIVTYNSSGTVYAPDDIVNFWELDYCGCNDKIIKDASQVCSVGVGDVFFMKGKKFPHGAKGLVHKSPEIRRHDDGRVVNRLVLKVDVP</sequence>
<evidence type="ECO:0000313" key="2">
    <source>
        <dbReference type="Proteomes" id="UP000186817"/>
    </source>
</evidence>
<name>A0A1Q9F321_SYMMI</name>
<dbReference type="EMBL" id="LSRX01000020">
    <property type="protein sequence ID" value="OLQ14046.1"/>
    <property type="molecule type" value="Genomic_DNA"/>
</dbReference>
<dbReference type="InterPro" id="IPR014955">
    <property type="entry name" value="DUF1826"/>
</dbReference>
<proteinExistence type="predicted"/>
<dbReference type="OrthoDB" id="413197at2759"/>
<reference evidence="1 2" key="1">
    <citation type="submission" date="2016-02" db="EMBL/GenBank/DDBJ databases">
        <title>Genome analysis of coral dinoflagellate symbionts highlights evolutionary adaptations to a symbiotic lifestyle.</title>
        <authorList>
            <person name="Aranda M."/>
            <person name="Li Y."/>
            <person name="Liew Y.J."/>
            <person name="Baumgarten S."/>
            <person name="Simakov O."/>
            <person name="Wilson M."/>
            <person name="Piel J."/>
            <person name="Ashoor H."/>
            <person name="Bougouffa S."/>
            <person name="Bajic V.B."/>
            <person name="Ryu T."/>
            <person name="Ravasi T."/>
            <person name="Bayer T."/>
            <person name="Micklem G."/>
            <person name="Kim H."/>
            <person name="Bhak J."/>
            <person name="Lajeunesse T.C."/>
            <person name="Voolstra C.R."/>
        </authorList>
    </citation>
    <scope>NUCLEOTIDE SEQUENCE [LARGE SCALE GENOMIC DNA]</scope>
    <source>
        <strain evidence="1 2">CCMP2467</strain>
    </source>
</reference>
<dbReference type="AlphaFoldDB" id="A0A1Q9F321"/>
<keyword evidence="2" id="KW-1185">Reference proteome</keyword>
<organism evidence="1 2">
    <name type="scientific">Symbiodinium microadriaticum</name>
    <name type="common">Dinoflagellate</name>
    <name type="synonym">Zooxanthella microadriatica</name>
    <dbReference type="NCBI Taxonomy" id="2951"/>
    <lineage>
        <taxon>Eukaryota</taxon>
        <taxon>Sar</taxon>
        <taxon>Alveolata</taxon>
        <taxon>Dinophyceae</taxon>
        <taxon>Suessiales</taxon>
        <taxon>Symbiodiniaceae</taxon>
        <taxon>Symbiodinium</taxon>
    </lineage>
</organism>
<comment type="caution">
    <text evidence="1">The sequence shown here is derived from an EMBL/GenBank/DDBJ whole genome shotgun (WGS) entry which is preliminary data.</text>
</comment>